<feature type="coiled-coil region" evidence="1">
    <location>
        <begin position="112"/>
        <end position="172"/>
    </location>
</feature>
<dbReference type="STRING" id="1423734.FC83_GL001943"/>
<dbReference type="RefSeq" id="WP_057002493.1">
    <property type="nucleotide sequence ID" value="NZ_AZGA01000020.1"/>
</dbReference>
<keyword evidence="1" id="KW-0175">Coiled coil</keyword>
<feature type="compositionally biased region" description="Low complexity" evidence="2">
    <location>
        <begin position="53"/>
        <end position="65"/>
    </location>
</feature>
<dbReference type="AlphaFoldDB" id="A0A0R1Y511"/>
<dbReference type="Gene3D" id="3.40.50.2000">
    <property type="entry name" value="Glycogen Phosphorylase B"/>
    <property type="match status" value="1"/>
</dbReference>
<sequence length="503" mass="56799">MALFGKHTAADDPAQGATPLGLAPKSATSGPLFKPQVDPYPKGAEPVEPAPQAPVADPTPVAAPAFSQPAPGRQYDQTPSSPKSYPKTTRAALRRNQYLGNQDPWQVTQQNLLDLQEQITQTKAQLRQELLDQRSCLRHDWRQQTADLTPASPEHQATVDKLQQQIDTLNEALIKWFGTQKIANHVYFNKKRHYFLLDTTLRDLSGAQRALFKSLRGFFQGMQIPLSQLSTDFDANLASRVQQLAQDKLLTPKAAVLNQYRDLQELDDTVKFKPDIPLSAEMTKEHDDEHNLDKVYDGNQQLVMVIAYLGDQQIQTIAHYRADRMISRDIFDANGAVSSTQYFEQSSNERLLRENFYRQDGSLVLIKSYQENEPYIQLLSRSNVLMAVFNSELELTLWWLRHDVFNSETSILIPTDSPLYQPLLDIEDLKVEIIPILADYQAHDDITSQLMTLDSPIDSVLVTQQDAKTYLETQTQRELDVSVLPEVPVVDEAANQTGGVPKF</sequence>
<dbReference type="Proteomes" id="UP000051236">
    <property type="component" value="Unassembled WGS sequence"/>
</dbReference>
<organism evidence="3 4">
    <name type="scientific">Agrilactobacillus composti DSM 18527 = JCM 14202</name>
    <dbReference type="NCBI Taxonomy" id="1423734"/>
    <lineage>
        <taxon>Bacteria</taxon>
        <taxon>Bacillati</taxon>
        <taxon>Bacillota</taxon>
        <taxon>Bacilli</taxon>
        <taxon>Lactobacillales</taxon>
        <taxon>Lactobacillaceae</taxon>
        <taxon>Agrilactobacillus</taxon>
    </lineage>
</organism>
<dbReference type="PATRIC" id="fig|1423734.3.peg.1966"/>
<evidence type="ECO:0000313" key="3">
    <source>
        <dbReference type="EMBL" id="KRM34806.1"/>
    </source>
</evidence>
<protein>
    <submittedName>
        <fullName evidence="3">Uncharacterized protein</fullName>
    </submittedName>
</protein>
<reference evidence="3 4" key="1">
    <citation type="journal article" date="2015" name="Genome Announc.">
        <title>Expanding the biotechnology potential of lactobacilli through comparative genomics of 213 strains and associated genera.</title>
        <authorList>
            <person name="Sun Z."/>
            <person name="Harris H.M."/>
            <person name="McCann A."/>
            <person name="Guo C."/>
            <person name="Argimon S."/>
            <person name="Zhang W."/>
            <person name="Yang X."/>
            <person name="Jeffery I.B."/>
            <person name="Cooney J.C."/>
            <person name="Kagawa T.F."/>
            <person name="Liu W."/>
            <person name="Song Y."/>
            <person name="Salvetti E."/>
            <person name="Wrobel A."/>
            <person name="Rasinkangas P."/>
            <person name="Parkhill J."/>
            <person name="Rea M.C."/>
            <person name="O'Sullivan O."/>
            <person name="Ritari J."/>
            <person name="Douillard F.P."/>
            <person name="Paul Ross R."/>
            <person name="Yang R."/>
            <person name="Briner A.E."/>
            <person name="Felis G.E."/>
            <person name="de Vos W.M."/>
            <person name="Barrangou R."/>
            <person name="Klaenhammer T.R."/>
            <person name="Caufield P.W."/>
            <person name="Cui Y."/>
            <person name="Zhang H."/>
            <person name="O'Toole P.W."/>
        </authorList>
    </citation>
    <scope>NUCLEOTIDE SEQUENCE [LARGE SCALE GENOMIC DNA]</scope>
    <source>
        <strain evidence="3 4">DSM 18527</strain>
    </source>
</reference>
<evidence type="ECO:0000256" key="2">
    <source>
        <dbReference type="SAM" id="MobiDB-lite"/>
    </source>
</evidence>
<evidence type="ECO:0000313" key="4">
    <source>
        <dbReference type="Proteomes" id="UP000051236"/>
    </source>
</evidence>
<gene>
    <name evidence="3" type="ORF">FC83_GL001943</name>
</gene>
<evidence type="ECO:0000256" key="1">
    <source>
        <dbReference type="SAM" id="Coils"/>
    </source>
</evidence>
<dbReference type="eggNOG" id="COG1196">
    <property type="taxonomic scope" value="Bacteria"/>
</dbReference>
<name>A0A0R1Y511_9LACO</name>
<dbReference type="EMBL" id="AZGA01000020">
    <property type="protein sequence ID" value="KRM34806.1"/>
    <property type="molecule type" value="Genomic_DNA"/>
</dbReference>
<proteinExistence type="predicted"/>
<feature type="region of interest" description="Disordered" evidence="2">
    <location>
        <begin position="1"/>
        <end position="88"/>
    </location>
</feature>
<comment type="caution">
    <text evidence="3">The sequence shown here is derived from an EMBL/GenBank/DDBJ whole genome shotgun (WGS) entry which is preliminary data.</text>
</comment>
<accession>A0A0R1Y511</accession>
<keyword evidence="4" id="KW-1185">Reference proteome</keyword>
<feature type="compositionally biased region" description="Polar residues" evidence="2">
    <location>
        <begin position="75"/>
        <end position="87"/>
    </location>
</feature>